<evidence type="ECO:0000256" key="1">
    <source>
        <dbReference type="SAM" id="SignalP"/>
    </source>
</evidence>
<evidence type="ECO:0000313" key="2">
    <source>
        <dbReference type="EMBL" id="CAB9513757.1"/>
    </source>
</evidence>
<accession>A0A9N8E372</accession>
<proteinExistence type="predicted"/>
<reference evidence="2" key="1">
    <citation type="submission" date="2020-06" db="EMBL/GenBank/DDBJ databases">
        <authorList>
            <consortium name="Plant Systems Biology data submission"/>
        </authorList>
    </citation>
    <scope>NUCLEOTIDE SEQUENCE</scope>
    <source>
        <strain evidence="2">D6</strain>
    </source>
</reference>
<keyword evidence="3" id="KW-1185">Reference proteome</keyword>
<dbReference type="EMBL" id="CAICTM010000610">
    <property type="protein sequence ID" value="CAB9513757.1"/>
    <property type="molecule type" value="Genomic_DNA"/>
</dbReference>
<protein>
    <submittedName>
        <fullName evidence="2">Uncharacterized protein</fullName>
    </submittedName>
</protein>
<name>A0A9N8E372_9STRA</name>
<gene>
    <name evidence="2" type="ORF">SEMRO_611_G175220.1</name>
</gene>
<dbReference type="AlphaFoldDB" id="A0A9N8E372"/>
<feature type="chain" id="PRO_5040318905" evidence="1">
    <location>
        <begin position="26"/>
        <end position="401"/>
    </location>
</feature>
<comment type="caution">
    <text evidence="2">The sequence shown here is derived from an EMBL/GenBank/DDBJ whole genome shotgun (WGS) entry which is preliminary data.</text>
</comment>
<organism evidence="2 3">
    <name type="scientific">Seminavis robusta</name>
    <dbReference type="NCBI Taxonomy" id="568900"/>
    <lineage>
        <taxon>Eukaryota</taxon>
        <taxon>Sar</taxon>
        <taxon>Stramenopiles</taxon>
        <taxon>Ochrophyta</taxon>
        <taxon>Bacillariophyta</taxon>
        <taxon>Bacillariophyceae</taxon>
        <taxon>Bacillariophycidae</taxon>
        <taxon>Naviculales</taxon>
        <taxon>Naviculaceae</taxon>
        <taxon>Seminavis</taxon>
    </lineage>
</organism>
<dbReference type="Proteomes" id="UP001153069">
    <property type="component" value="Unassembled WGS sequence"/>
</dbReference>
<keyword evidence="1" id="KW-0732">Signal</keyword>
<evidence type="ECO:0000313" key="3">
    <source>
        <dbReference type="Proteomes" id="UP001153069"/>
    </source>
</evidence>
<feature type="signal peptide" evidence="1">
    <location>
        <begin position="1"/>
        <end position="25"/>
    </location>
</feature>
<sequence length="401" mass="44689">MISRKMVFPSLLLLIINWLVVGTAGEFLTIQEDVSIEAPTLVYHALLQNEDALPIDQASSTHLRASVKPRESSWLVSDSEDDRNLQGGPTFSDEFSISFRLVWSMAFSEGTTIREPTQDEYNGLLFATLRWLLSSANEAYADESDSFSVKSFDMTHYGASFNESDPFPSIVGMECSCILNANDRADIPSTIQFLVAFSQSYNRTVFVQEYLNPDETQPDPGIYRNVTEDIRYNILPSALPVISNNGGSTLATITLDLQFHLNIGYGIPDREPTQTEYEGFLAATSEWLNDVFLQAYPGTDPAQPSFHLLSSSIESMDYIKNAALPHRIHIQSAISFRLPARYTGAEVTTQDAWDLLRSQGILNYRNQYLNTAEPISSLFRGALTISWSPGVPGVYAFEVVP</sequence>